<dbReference type="RefSeq" id="WP_359770919.1">
    <property type="nucleotide sequence ID" value="NZ_JBEYRR010000001.1"/>
</dbReference>
<dbReference type="Proteomes" id="UP001553843">
    <property type="component" value="Unassembled WGS sequence"/>
</dbReference>
<evidence type="ECO:0000256" key="1">
    <source>
        <dbReference type="SAM" id="MobiDB-lite"/>
    </source>
</evidence>
<proteinExistence type="predicted"/>
<evidence type="ECO:0000313" key="3">
    <source>
        <dbReference type="Proteomes" id="UP001553843"/>
    </source>
</evidence>
<gene>
    <name evidence="2" type="ORF">AB0887_10210</name>
</gene>
<feature type="compositionally biased region" description="Acidic residues" evidence="1">
    <location>
        <begin position="72"/>
        <end position="83"/>
    </location>
</feature>
<accession>A0ABV3LSK5</accession>
<feature type="compositionally biased region" description="Acidic residues" evidence="1">
    <location>
        <begin position="46"/>
        <end position="57"/>
    </location>
</feature>
<name>A0ABV3LSK5_9ACTN</name>
<sequence>MDERNPPSPGQDGKPVPRDLPDQQASDEPDPWEADEKTSTTGNAPEDADDDVPDTDEAGTGRRGSAETETSPTDDPEPQEPTA</sequence>
<feature type="region of interest" description="Disordered" evidence="1">
    <location>
        <begin position="1"/>
        <end position="83"/>
    </location>
</feature>
<comment type="caution">
    <text evidence="2">The sequence shown here is derived from an EMBL/GenBank/DDBJ whole genome shotgun (WGS) entry which is preliminary data.</text>
</comment>
<protein>
    <submittedName>
        <fullName evidence="2">Uncharacterized protein</fullName>
    </submittedName>
</protein>
<evidence type="ECO:0000313" key="2">
    <source>
        <dbReference type="EMBL" id="MEW2362320.1"/>
    </source>
</evidence>
<dbReference type="EMBL" id="JBEYRS010000003">
    <property type="protein sequence ID" value="MEW2362320.1"/>
    <property type="molecule type" value="Genomic_DNA"/>
</dbReference>
<organism evidence="2 3">
    <name type="scientific">Streptomyces huasconensis</name>
    <dbReference type="NCBI Taxonomy" id="1854574"/>
    <lineage>
        <taxon>Bacteria</taxon>
        <taxon>Bacillati</taxon>
        <taxon>Actinomycetota</taxon>
        <taxon>Actinomycetes</taxon>
        <taxon>Kitasatosporales</taxon>
        <taxon>Streptomycetaceae</taxon>
        <taxon>Streptomyces</taxon>
    </lineage>
</organism>
<reference evidence="2 3" key="1">
    <citation type="submission" date="2024-06" db="EMBL/GenBank/DDBJ databases">
        <title>The Natural Products Discovery Center: Release of the First 8490 Sequenced Strains for Exploring Actinobacteria Biosynthetic Diversity.</title>
        <authorList>
            <person name="Kalkreuter E."/>
            <person name="Kautsar S.A."/>
            <person name="Yang D."/>
            <person name="Bader C.D."/>
            <person name="Teijaro C.N."/>
            <person name="Fluegel L."/>
            <person name="Davis C.M."/>
            <person name="Simpson J.R."/>
            <person name="Lauterbach L."/>
            <person name="Steele A.D."/>
            <person name="Gui C."/>
            <person name="Meng S."/>
            <person name="Li G."/>
            <person name="Viehrig K."/>
            <person name="Ye F."/>
            <person name="Su P."/>
            <person name="Kiefer A.F."/>
            <person name="Nichols A."/>
            <person name="Cepeda A.J."/>
            <person name="Yan W."/>
            <person name="Fan B."/>
            <person name="Jiang Y."/>
            <person name="Adhikari A."/>
            <person name="Zheng C.-J."/>
            <person name="Schuster L."/>
            <person name="Cowan T.M."/>
            <person name="Smanski M.J."/>
            <person name="Chevrette M.G."/>
            <person name="De Carvalho L.P.S."/>
            <person name="Shen B."/>
        </authorList>
    </citation>
    <scope>NUCLEOTIDE SEQUENCE [LARGE SCALE GENOMIC DNA]</scope>
    <source>
        <strain evidence="2 3">NPDC047833</strain>
    </source>
</reference>
<keyword evidence="3" id="KW-1185">Reference proteome</keyword>